<dbReference type="PANTHER" id="PTHR11153:SF8">
    <property type="entry name" value="SIDEROFLEXIN-1"/>
    <property type="match status" value="1"/>
</dbReference>
<evidence type="ECO:0000256" key="5">
    <source>
        <dbReference type="ARBA" id="ARBA00022970"/>
    </source>
</evidence>
<protein>
    <recommendedName>
        <fullName evidence="9">Sidoreflexin</fullName>
    </recommendedName>
</protein>
<keyword evidence="3" id="KW-0813">Transport</keyword>
<comment type="subcellular location">
    <subcellularLocation>
        <location evidence="1 9">Mitochondrion membrane</location>
        <topology evidence="1 9">Multi-pass membrane protein</topology>
    </subcellularLocation>
</comment>
<evidence type="ECO:0000256" key="6">
    <source>
        <dbReference type="ARBA" id="ARBA00022989"/>
    </source>
</evidence>
<keyword evidence="5" id="KW-0029">Amino-acid transport</keyword>
<dbReference type="CTD" id="36337101"/>
<gene>
    <name evidence="10" type="ORF">EGR_01386</name>
</gene>
<proteinExistence type="inferred from homology"/>
<dbReference type="PANTHER" id="PTHR11153">
    <property type="entry name" value="SIDEROFLEXIN"/>
    <property type="match status" value="1"/>
</dbReference>
<evidence type="ECO:0000256" key="2">
    <source>
        <dbReference type="ARBA" id="ARBA00005974"/>
    </source>
</evidence>
<dbReference type="OMA" id="GRVRHCA"/>
<evidence type="ECO:0000313" key="10">
    <source>
        <dbReference type="EMBL" id="EUB63763.1"/>
    </source>
</evidence>
<name>W6URB3_ECHGR</name>
<dbReference type="Pfam" id="PF03820">
    <property type="entry name" value="SFXNs"/>
    <property type="match status" value="1"/>
</dbReference>
<evidence type="ECO:0000256" key="3">
    <source>
        <dbReference type="ARBA" id="ARBA00022448"/>
    </source>
</evidence>
<evidence type="ECO:0000256" key="7">
    <source>
        <dbReference type="ARBA" id="ARBA00023128"/>
    </source>
</evidence>
<keyword evidence="8" id="KW-0472">Membrane</keyword>
<evidence type="ECO:0000313" key="11">
    <source>
        <dbReference type="Proteomes" id="UP000019149"/>
    </source>
</evidence>
<evidence type="ECO:0000256" key="1">
    <source>
        <dbReference type="ARBA" id="ARBA00004225"/>
    </source>
</evidence>
<comment type="similarity">
    <text evidence="2 9">Belongs to the sideroflexin family.</text>
</comment>
<dbReference type="GO" id="GO:0015075">
    <property type="term" value="F:monoatomic ion transmembrane transporter activity"/>
    <property type="evidence" value="ECO:0007669"/>
    <property type="project" value="InterPro"/>
</dbReference>
<dbReference type="KEGG" id="egl:EGR_01386"/>
<dbReference type="InterPro" id="IPR004686">
    <property type="entry name" value="Mtc"/>
</dbReference>
<dbReference type="Proteomes" id="UP000019149">
    <property type="component" value="Unassembled WGS sequence"/>
</dbReference>
<keyword evidence="7 9" id="KW-0496">Mitochondrion</keyword>
<evidence type="ECO:0000256" key="4">
    <source>
        <dbReference type="ARBA" id="ARBA00022692"/>
    </source>
</evidence>
<evidence type="ECO:0000256" key="8">
    <source>
        <dbReference type="ARBA" id="ARBA00023136"/>
    </source>
</evidence>
<dbReference type="GO" id="GO:0005743">
    <property type="term" value="C:mitochondrial inner membrane"/>
    <property type="evidence" value="ECO:0007669"/>
    <property type="project" value="TreeGrafter"/>
</dbReference>
<dbReference type="AlphaFoldDB" id="W6URB3"/>
<reference evidence="10 11" key="1">
    <citation type="journal article" date="2013" name="Nat. Genet.">
        <title>The genome of the hydatid tapeworm Echinococcus granulosus.</title>
        <authorList>
            <person name="Zheng H."/>
            <person name="Zhang W."/>
            <person name="Zhang L."/>
            <person name="Zhang Z."/>
            <person name="Li J."/>
            <person name="Lu G."/>
            <person name="Zhu Y."/>
            <person name="Wang Y."/>
            <person name="Huang Y."/>
            <person name="Liu J."/>
            <person name="Kang H."/>
            <person name="Chen J."/>
            <person name="Wang L."/>
            <person name="Chen A."/>
            <person name="Yu S."/>
            <person name="Gao Z."/>
            <person name="Jin L."/>
            <person name="Gu W."/>
            <person name="Wang Z."/>
            <person name="Zhao L."/>
            <person name="Shi B."/>
            <person name="Wen H."/>
            <person name="Lin R."/>
            <person name="Jones M.K."/>
            <person name="Brejova B."/>
            <person name="Vinar T."/>
            <person name="Zhao G."/>
            <person name="McManus D.P."/>
            <person name="Chen Z."/>
            <person name="Zhou Y."/>
            <person name="Wang S."/>
        </authorList>
    </citation>
    <scope>NUCLEOTIDE SEQUENCE [LARGE SCALE GENOMIC DNA]</scope>
</reference>
<evidence type="ECO:0000256" key="9">
    <source>
        <dbReference type="RuleBase" id="RU362000"/>
    </source>
</evidence>
<accession>W6URB3</accession>
<dbReference type="NCBIfam" id="TIGR00798">
    <property type="entry name" value="mtc"/>
    <property type="match status" value="1"/>
</dbReference>
<dbReference type="EMBL" id="APAU02000005">
    <property type="protein sequence ID" value="EUB63763.1"/>
    <property type="molecule type" value="Genomic_DNA"/>
</dbReference>
<dbReference type="OrthoDB" id="6608471at2759"/>
<dbReference type="GO" id="GO:0140300">
    <property type="term" value="P:serine import into mitochondrion"/>
    <property type="evidence" value="ECO:0007669"/>
    <property type="project" value="TreeGrafter"/>
</dbReference>
<dbReference type="GeneID" id="36337101"/>
<sequence length="355" mass="39573">MRHERFINLALAHQSVNRSTMVEVPLGINIDKPRYDQSTYTGRAKHFFITTNPLNCLKTSKQLDEAKTIVLKYKAGERIPGLTEDQLWRAKQTYDSAFHPDTGEKMFILGRMAFQVPGNMTITGFLLTFYKTPAAVIFWQWFNQSFNAVVNYTNRSGDAPISTTRLGVSYVLATAGAVTSALAINKQVSRFPPVVGRLVPYAAVAVANCINIPCMRSGELSSGIDVTDEDGKKLGKSVRTARVAIAQVTLSRVLMASPGMVLPPFLMDALERRGILRRYPWISAPLQVVLCGILNRNPWFGLFSSLTFTTPMCCALFPQLSSRPFNKLEKDLQEKIIKDLGDKPVPKLVYYNKGL</sequence>
<dbReference type="RefSeq" id="XP_024354959.1">
    <property type="nucleotide sequence ID" value="XM_024490635.1"/>
</dbReference>
<comment type="caution">
    <text evidence="10">The sequence shown here is derived from an EMBL/GenBank/DDBJ whole genome shotgun (WGS) entry which is preliminary data.</text>
</comment>
<keyword evidence="11" id="KW-1185">Reference proteome</keyword>
<dbReference type="STRING" id="6210.W6URB3"/>
<keyword evidence="4" id="KW-0812">Transmembrane</keyword>
<organism evidence="10 11">
    <name type="scientific">Echinococcus granulosus</name>
    <name type="common">Hydatid tapeworm</name>
    <dbReference type="NCBI Taxonomy" id="6210"/>
    <lineage>
        <taxon>Eukaryota</taxon>
        <taxon>Metazoa</taxon>
        <taxon>Spiralia</taxon>
        <taxon>Lophotrochozoa</taxon>
        <taxon>Platyhelminthes</taxon>
        <taxon>Cestoda</taxon>
        <taxon>Eucestoda</taxon>
        <taxon>Cyclophyllidea</taxon>
        <taxon>Taeniidae</taxon>
        <taxon>Echinococcus</taxon>
        <taxon>Echinococcus granulosus group</taxon>
    </lineage>
</organism>
<keyword evidence="6" id="KW-1133">Transmembrane helix</keyword>